<feature type="compositionally biased region" description="Acidic residues" evidence="1">
    <location>
        <begin position="666"/>
        <end position="681"/>
    </location>
</feature>
<dbReference type="PANTHER" id="PTHR22940">
    <property type="entry name" value="TIMEOUT/TIMELESS-2"/>
    <property type="match status" value="1"/>
</dbReference>
<dbReference type="STRING" id="1325735.A0A428TB94"/>
<dbReference type="GO" id="GO:0031298">
    <property type="term" value="C:replication fork protection complex"/>
    <property type="evidence" value="ECO:0007669"/>
    <property type="project" value="TreeGrafter"/>
</dbReference>
<dbReference type="GO" id="GO:0000076">
    <property type="term" value="P:DNA replication checkpoint signaling"/>
    <property type="evidence" value="ECO:0007669"/>
    <property type="project" value="TreeGrafter"/>
</dbReference>
<reference evidence="2 3" key="1">
    <citation type="submission" date="2017-06" db="EMBL/GenBank/DDBJ databases">
        <title>Comparative genomic analysis of Ambrosia Fusariam Clade fungi.</title>
        <authorList>
            <person name="Stajich J.E."/>
            <person name="Carrillo J."/>
            <person name="Kijimoto T."/>
            <person name="Eskalen A."/>
            <person name="O'Donnell K."/>
            <person name="Kasson M."/>
        </authorList>
    </citation>
    <scope>NUCLEOTIDE SEQUENCE [LARGE SCALE GENOMIC DNA]</scope>
    <source>
        <strain evidence="2 3">NRRL62579</strain>
    </source>
</reference>
<feature type="region of interest" description="Disordered" evidence="1">
    <location>
        <begin position="612"/>
        <end position="759"/>
    </location>
</feature>
<feature type="compositionally biased region" description="Acidic residues" evidence="1">
    <location>
        <begin position="179"/>
        <end position="189"/>
    </location>
</feature>
<dbReference type="GO" id="GO:0006281">
    <property type="term" value="P:DNA repair"/>
    <property type="evidence" value="ECO:0007669"/>
    <property type="project" value="TreeGrafter"/>
</dbReference>
<evidence type="ECO:0000256" key="1">
    <source>
        <dbReference type="SAM" id="MobiDB-lite"/>
    </source>
</evidence>
<name>A0A428TB94_9HYPO</name>
<feature type="compositionally biased region" description="Acidic residues" evidence="1">
    <location>
        <begin position="516"/>
        <end position="525"/>
    </location>
</feature>
<feature type="region of interest" description="Disordered" evidence="1">
    <location>
        <begin position="397"/>
        <end position="423"/>
    </location>
</feature>
<protein>
    <recommendedName>
        <fullName evidence="4">Topoisomerase 1-associated factor 1</fullName>
    </recommendedName>
</protein>
<feature type="region of interest" description="Disordered" evidence="1">
    <location>
        <begin position="157"/>
        <end position="198"/>
    </location>
</feature>
<organism evidence="2 3">
    <name type="scientific">Fusarium oligoseptatum</name>
    <dbReference type="NCBI Taxonomy" id="2604345"/>
    <lineage>
        <taxon>Eukaryota</taxon>
        <taxon>Fungi</taxon>
        <taxon>Dikarya</taxon>
        <taxon>Ascomycota</taxon>
        <taxon>Pezizomycotina</taxon>
        <taxon>Sordariomycetes</taxon>
        <taxon>Hypocreomycetidae</taxon>
        <taxon>Hypocreales</taxon>
        <taxon>Nectriaceae</taxon>
        <taxon>Fusarium</taxon>
        <taxon>Fusarium solani species complex</taxon>
    </lineage>
</organism>
<feature type="compositionally biased region" description="Basic and acidic residues" evidence="1">
    <location>
        <begin position="652"/>
        <end position="663"/>
    </location>
</feature>
<evidence type="ECO:0008006" key="4">
    <source>
        <dbReference type="Google" id="ProtNLM"/>
    </source>
</evidence>
<feature type="compositionally biased region" description="Basic residues" evidence="1">
    <location>
        <begin position="159"/>
        <end position="169"/>
    </location>
</feature>
<keyword evidence="3" id="KW-1185">Reference proteome</keyword>
<dbReference type="Proteomes" id="UP000287144">
    <property type="component" value="Unassembled WGS sequence"/>
</dbReference>
<dbReference type="PANTHER" id="PTHR22940:SF4">
    <property type="entry name" value="PROTEIN TIMELESS HOMOLOG"/>
    <property type="match status" value="1"/>
</dbReference>
<dbReference type="GO" id="GO:0043111">
    <property type="term" value="P:replication fork arrest"/>
    <property type="evidence" value="ECO:0007669"/>
    <property type="project" value="TreeGrafter"/>
</dbReference>
<dbReference type="InterPro" id="IPR044998">
    <property type="entry name" value="Timeless"/>
</dbReference>
<feature type="region of interest" description="Disordered" evidence="1">
    <location>
        <begin position="501"/>
        <end position="579"/>
    </location>
</feature>
<feature type="compositionally biased region" description="Basic and acidic residues" evidence="1">
    <location>
        <begin position="711"/>
        <end position="731"/>
    </location>
</feature>
<proteinExistence type="predicted"/>
<dbReference type="AlphaFoldDB" id="A0A428TB94"/>
<gene>
    <name evidence="2" type="ORF">CEP52_009816</name>
</gene>
<accession>A0A428TB94</accession>
<evidence type="ECO:0000313" key="3">
    <source>
        <dbReference type="Proteomes" id="UP000287144"/>
    </source>
</evidence>
<sequence>MPYHRRQFFYMVAWFLEAERMRRKARKQAGKKTDEDVSSFNLVAGVLNQEMFITLNKALHESLDMKDWHELTAVMRCFTQILLTVQEMSDSGNEDNEEIAENVLSRLFYEEATHDAIANIIRSYKDQGFNYLDAATELIHHFLRILEGYSKQNIDMQVRSRKRTRRKKKAAADAAGIENDNEENDDSDNDAQTAERTTKERKFDFHRFASRFTPQGVVDTFVAFTKFYRDMNDEQLKRIHRYFYRVAFKQEASVMLFRVDIVHLFYNMIKGPAALDKSSSMFKEWEELVKQILRKCFKKIEQRPELIVEMLFSKLSGTAFFLEYGYERQTVTTASKSRPAAELVFKDDTEELDRQIAIVVGAMLDKNQGEHIAWLKKILGEAETERRAWADAQEAMPLPEPTQDDQDEEQPTVPEPKTAPMFYVRPDDNARRTAMFKNAYFRLLMNLTGLRLLSPASEETPESAWIIPGEISADGLKDAIHFINQAEFSPPTFEEGVLAEHQLKRKPPPPKKAVFDDDEDGDPDEVPLFPMGGPTVRKVIDEDGKKKPKKSRKKRRPLTEEEKKEMRRKKRKSEREKQLNIKSTEFVRDSDDEFTLEEDEAFFAREREIAAQAAHARATANGEDAVVGKPSVLRKRARATKKSVVSSDDEGSDKSDDFIRKAMDGTIEEEEEGETSEDDSDGEARKRRRVSADSESEDDDEDEDEDEEMGGMDKDAEKEPGKEPDKEAGKADEDEDVAPVVARRPRARGGFLMDSDDDE</sequence>
<feature type="compositionally biased region" description="Acidic residues" evidence="1">
    <location>
        <begin position="694"/>
        <end position="710"/>
    </location>
</feature>
<evidence type="ECO:0000313" key="2">
    <source>
        <dbReference type="EMBL" id="RSL99296.1"/>
    </source>
</evidence>
<dbReference type="GO" id="GO:0003677">
    <property type="term" value="F:DNA binding"/>
    <property type="evidence" value="ECO:0007669"/>
    <property type="project" value="TreeGrafter"/>
</dbReference>
<comment type="caution">
    <text evidence="2">The sequence shown here is derived from an EMBL/GenBank/DDBJ whole genome shotgun (WGS) entry which is preliminary data.</text>
</comment>
<dbReference type="EMBL" id="NKCK01000106">
    <property type="protein sequence ID" value="RSL99296.1"/>
    <property type="molecule type" value="Genomic_DNA"/>
</dbReference>
<feature type="compositionally biased region" description="Basic residues" evidence="1">
    <location>
        <begin position="632"/>
        <end position="641"/>
    </location>
</feature>
<feature type="compositionally biased region" description="Basic residues" evidence="1">
    <location>
        <begin position="546"/>
        <end position="556"/>
    </location>
</feature>